<protein>
    <recommendedName>
        <fullName evidence="3 9">Flagellar biosynthetic protein FliR</fullName>
    </recommendedName>
</protein>
<evidence type="ECO:0000256" key="4">
    <source>
        <dbReference type="ARBA" id="ARBA00022475"/>
    </source>
</evidence>
<comment type="function">
    <text evidence="1 10">Role in flagellar biosynthesis.</text>
</comment>
<keyword evidence="11" id="KW-0282">Flagellum</keyword>
<dbReference type="GO" id="GO:0044780">
    <property type="term" value="P:bacterial-type flagellum assembly"/>
    <property type="evidence" value="ECO:0007669"/>
    <property type="project" value="UniProtKB-UniRule"/>
</dbReference>
<dbReference type="GO" id="GO:0005886">
    <property type="term" value="C:plasma membrane"/>
    <property type="evidence" value="ECO:0007669"/>
    <property type="project" value="UniProtKB-SubCell"/>
</dbReference>
<dbReference type="NCBIfam" id="TIGR01400">
    <property type="entry name" value="fliR"/>
    <property type="match status" value="1"/>
</dbReference>
<dbReference type="GO" id="GO:0006605">
    <property type="term" value="P:protein targeting"/>
    <property type="evidence" value="ECO:0007669"/>
    <property type="project" value="UniProtKB-UniRule"/>
</dbReference>
<feature type="transmembrane region" description="Helical" evidence="10">
    <location>
        <begin position="6"/>
        <end position="25"/>
    </location>
</feature>
<dbReference type="EMBL" id="CP000860">
    <property type="protein sequence ID" value="ACA60246.1"/>
    <property type="molecule type" value="Genomic_DNA"/>
</dbReference>
<feature type="transmembrane region" description="Helical" evidence="10">
    <location>
        <begin position="115"/>
        <end position="132"/>
    </location>
</feature>
<accession>B1I5J9</accession>
<evidence type="ECO:0000256" key="6">
    <source>
        <dbReference type="ARBA" id="ARBA00022989"/>
    </source>
</evidence>
<dbReference type="PANTHER" id="PTHR30065">
    <property type="entry name" value="FLAGELLAR BIOSYNTHETIC PROTEIN FLIR"/>
    <property type="match status" value="1"/>
</dbReference>
<keyword evidence="8 10" id="KW-0975">Bacterial flagellum</keyword>
<feature type="transmembrane region" description="Helical" evidence="10">
    <location>
        <begin position="214"/>
        <end position="233"/>
    </location>
</feature>
<feature type="transmembrane region" description="Helical" evidence="10">
    <location>
        <begin position="37"/>
        <end position="56"/>
    </location>
</feature>
<keyword evidence="6 10" id="KW-1133">Transmembrane helix</keyword>
<comment type="subcellular location">
    <subcellularLocation>
        <location evidence="10">Cell membrane</location>
        <topology evidence="10">Multi-pass membrane protein</topology>
    </subcellularLocation>
    <subcellularLocation>
        <location evidence="10">Bacterial flagellum basal body</location>
    </subcellularLocation>
</comment>
<comment type="similarity">
    <text evidence="2 10">Belongs to the FliR/MopE/SpaR family.</text>
</comment>
<dbReference type="eggNOG" id="COG1684">
    <property type="taxonomic scope" value="Bacteria"/>
</dbReference>
<dbReference type="AlphaFoldDB" id="B1I5J9"/>
<dbReference type="Pfam" id="PF01311">
    <property type="entry name" value="Bac_export_1"/>
    <property type="match status" value="1"/>
</dbReference>
<dbReference type="InterPro" id="IPR006303">
    <property type="entry name" value="FliR"/>
</dbReference>
<dbReference type="STRING" id="477974.Daud_1750"/>
<evidence type="ECO:0000313" key="11">
    <source>
        <dbReference type="EMBL" id="ACA60246.1"/>
    </source>
</evidence>
<dbReference type="Proteomes" id="UP000008544">
    <property type="component" value="Chromosome"/>
</dbReference>
<feature type="transmembrane region" description="Helical" evidence="10">
    <location>
        <begin position="76"/>
        <end position="103"/>
    </location>
</feature>
<sequence length="253" mass="26904">MEQLVTFLLVFTRLAAFIAACPVFAMREIPPTVKAGLAFVLSLALLPSAGTAAPPLDSFLGFSLALAKEAAVGLGLGIFTSLVFHGLLLAGQYIGFQIGFAIAEMMSPGTEGERAIVSRLMWLFALVFFVSIDGHHLLIAGLAKSFELVPLGAAVAQMKTTLFMAKAYGGLFVIALTIAAPVMAVLLVTDAILGLMVRMVPQINVFMLGFPFKVFAGLFALMVTIPVIGWALTRVFGRMTEDLLVLMRLFGSG</sequence>
<keyword evidence="5 10" id="KW-0812">Transmembrane</keyword>
<evidence type="ECO:0000256" key="7">
    <source>
        <dbReference type="ARBA" id="ARBA00023136"/>
    </source>
</evidence>
<organism evidence="11 12">
    <name type="scientific">Desulforudis audaxviator (strain MP104C)</name>
    <dbReference type="NCBI Taxonomy" id="477974"/>
    <lineage>
        <taxon>Bacteria</taxon>
        <taxon>Bacillati</taxon>
        <taxon>Bacillota</taxon>
        <taxon>Clostridia</taxon>
        <taxon>Thermoanaerobacterales</taxon>
        <taxon>Candidatus Desulforudaceae</taxon>
        <taxon>Candidatus Desulforudis</taxon>
    </lineage>
</organism>
<keyword evidence="7 10" id="KW-0472">Membrane</keyword>
<name>B1I5J9_DESAP</name>
<dbReference type="HOGENOM" id="CLU_063626_2_2_9"/>
<evidence type="ECO:0000256" key="5">
    <source>
        <dbReference type="ARBA" id="ARBA00022692"/>
    </source>
</evidence>
<keyword evidence="11" id="KW-0966">Cell projection</keyword>
<feature type="transmembrane region" description="Helical" evidence="10">
    <location>
        <begin position="168"/>
        <end position="194"/>
    </location>
</feature>
<dbReference type="KEGG" id="dau:Daud_1750"/>
<dbReference type="PANTHER" id="PTHR30065:SF1">
    <property type="entry name" value="SURFACE PRESENTATION OF ANTIGENS PROTEIN SPAR"/>
    <property type="match status" value="1"/>
</dbReference>
<evidence type="ECO:0000256" key="10">
    <source>
        <dbReference type="RuleBase" id="RU362071"/>
    </source>
</evidence>
<dbReference type="InterPro" id="IPR002010">
    <property type="entry name" value="T3SS_IM_R"/>
</dbReference>
<keyword evidence="12" id="KW-1185">Reference proteome</keyword>
<keyword evidence="11" id="KW-0969">Cilium</keyword>
<reference evidence="12" key="1">
    <citation type="submission" date="2007-10" db="EMBL/GenBank/DDBJ databases">
        <title>Complete sequence of chromosome of Desulforudis audaxviator MP104C.</title>
        <authorList>
            <person name="Copeland A."/>
            <person name="Lucas S."/>
            <person name="Lapidus A."/>
            <person name="Barry K."/>
            <person name="Glavina del Rio T."/>
            <person name="Dalin E."/>
            <person name="Tice H."/>
            <person name="Bruce D."/>
            <person name="Pitluck S."/>
            <person name="Lowry S.R."/>
            <person name="Larimer F."/>
            <person name="Land M.L."/>
            <person name="Hauser L."/>
            <person name="Kyrpides N."/>
            <person name="Ivanova N.N."/>
            <person name="Richardson P."/>
        </authorList>
    </citation>
    <scope>NUCLEOTIDE SEQUENCE [LARGE SCALE GENOMIC DNA]</scope>
    <source>
        <strain evidence="12">MP104C</strain>
    </source>
</reference>
<gene>
    <name evidence="11" type="ordered locus">Daud_1750</name>
</gene>
<dbReference type="GO" id="GO:0009425">
    <property type="term" value="C:bacterial-type flagellum basal body"/>
    <property type="evidence" value="ECO:0007669"/>
    <property type="project" value="UniProtKB-SubCell"/>
</dbReference>
<evidence type="ECO:0000256" key="8">
    <source>
        <dbReference type="ARBA" id="ARBA00023143"/>
    </source>
</evidence>
<dbReference type="RefSeq" id="WP_012302826.1">
    <property type="nucleotide sequence ID" value="NC_010424.1"/>
</dbReference>
<evidence type="ECO:0000256" key="3">
    <source>
        <dbReference type="ARBA" id="ARBA00021717"/>
    </source>
</evidence>
<evidence type="ECO:0000256" key="2">
    <source>
        <dbReference type="ARBA" id="ARBA00009772"/>
    </source>
</evidence>
<keyword evidence="4 10" id="KW-1003">Cell membrane</keyword>
<reference evidence="11 12" key="2">
    <citation type="journal article" date="2008" name="Science">
        <title>Environmental genomics reveals a single-species ecosystem deep within Earth.</title>
        <authorList>
            <person name="Chivian D."/>
            <person name="Brodie E.L."/>
            <person name="Alm E.J."/>
            <person name="Culley D.E."/>
            <person name="Dehal P.S."/>
            <person name="Desantis T.Z."/>
            <person name="Gihring T.M."/>
            <person name="Lapidus A."/>
            <person name="Lin L.H."/>
            <person name="Lowry S.R."/>
            <person name="Moser D.P."/>
            <person name="Richardson P.M."/>
            <person name="Southam G."/>
            <person name="Wanger G."/>
            <person name="Pratt L.M."/>
            <person name="Andersen G.L."/>
            <person name="Hazen T.C."/>
            <person name="Brockman F.J."/>
            <person name="Arkin A.P."/>
            <person name="Onstott T.C."/>
        </authorList>
    </citation>
    <scope>NUCLEOTIDE SEQUENCE [LARGE SCALE GENOMIC DNA]</scope>
    <source>
        <strain evidence="11 12">MP104C</strain>
    </source>
</reference>
<dbReference type="OrthoDB" id="9807748at2"/>
<proteinExistence type="inferred from homology"/>
<evidence type="ECO:0000313" key="12">
    <source>
        <dbReference type="Proteomes" id="UP000008544"/>
    </source>
</evidence>
<evidence type="ECO:0000256" key="9">
    <source>
        <dbReference type="NCBIfam" id="TIGR01400"/>
    </source>
</evidence>
<dbReference type="PRINTS" id="PR00953">
    <property type="entry name" value="TYPE3IMRPROT"/>
</dbReference>
<evidence type="ECO:0000256" key="1">
    <source>
        <dbReference type="ARBA" id="ARBA00002578"/>
    </source>
</evidence>